<keyword evidence="5" id="KW-1015">Disulfide bond</keyword>
<dbReference type="Proteomes" id="UP000004221">
    <property type="component" value="Unassembled WGS sequence"/>
</dbReference>
<sequence>MFTGGLRSLLRTLFGLLLVPVVGRIGALLQRANHNRQPRANRRTFLRNVVLGSVGVVTVELISMFGFLMWPLKTGKFGTKVTVPADQIPKAGDAPYVNREGKFYVINNQDGLLALYWKCPHLGCTVPWNQSEDHFHCPCHGSVYDRHGVRIAGPAPRPMDLMAVEVDSSKNVIVNTGKLSQRSEWIPSQSTPYA</sequence>
<dbReference type="InterPro" id="IPR017941">
    <property type="entry name" value="Rieske_2Fe-2S"/>
</dbReference>
<keyword evidence="7" id="KW-0472">Membrane</keyword>
<dbReference type="PANTHER" id="PTHR10134">
    <property type="entry name" value="CYTOCHROME B-C1 COMPLEX SUBUNIT RIESKE, MITOCHONDRIAL"/>
    <property type="match status" value="1"/>
</dbReference>
<dbReference type="AlphaFoldDB" id="I4EIZ9"/>
<reference evidence="9 10" key="1">
    <citation type="journal article" date="2012" name="ISME J.">
        <title>Nitrification expanded: discovery, physiology and genomics of a nitrite-oxidizing bacterium from the phylum Chloroflexi.</title>
        <authorList>
            <person name="Sorokin D.Y."/>
            <person name="Lucker S."/>
            <person name="Vejmelkova D."/>
            <person name="Kostrikina N.A."/>
            <person name="Kleerebezem R."/>
            <person name="Rijpstra W.I."/>
            <person name="Damste J.S."/>
            <person name="Le Paslier D."/>
            <person name="Muyzer G."/>
            <person name="Wagner M."/>
            <person name="van Loosdrecht M.C."/>
            <person name="Daims H."/>
        </authorList>
    </citation>
    <scope>NUCLEOTIDE SEQUENCE [LARGE SCALE GENOMIC DNA]</scope>
    <source>
        <strain evidence="10">none</strain>
    </source>
</reference>
<dbReference type="GO" id="GO:0016491">
    <property type="term" value="F:oxidoreductase activity"/>
    <property type="evidence" value="ECO:0007669"/>
    <property type="project" value="UniProtKB-KW"/>
</dbReference>
<keyword evidence="2" id="KW-0479">Metal-binding</keyword>
<evidence type="ECO:0000256" key="2">
    <source>
        <dbReference type="ARBA" id="ARBA00022723"/>
    </source>
</evidence>
<comment type="caution">
    <text evidence="9">The sequence shown here is derived from an EMBL/GenBank/DDBJ whole genome shotgun (WGS) entry which is preliminary data.</text>
</comment>
<keyword evidence="3" id="KW-0408">Iron</keyword>
<keyword evidence="7" id="KW-0812">Transmembrane</keyword>
<dbReference type="SUPFAM" id="SSF50022">
    <property type="entry name" value="ISP domain"/>
    <property type="match status" value="1"/>
</dbReference>
<evidence type="ECO:0000256" key="6">
    <source>
        <dbReference type="ARBA" id="ARBA00034078"/>
    </source>
</evidence>
<dbReference type="InterPro" id="IPR036922">
    <property type="entry name" value="Rieske_2Fe-2S_sf"/>
</dbReference>
<dbReference type="GO" id="GO:0051537">
    <property type="term" value="F:2 iron, 2 sulfur cluster binding"/>
    <property type="evidence" value="ECO:0007669"/>
    <property type="project" value="UniProtKB-KW"/>
</dbReference>
<evidence type="ECO:0000256" key="5">
    <source>
        <dbReference type="ARBA" id="ARBA00023157"/>
    </source>
</evidence>
<feature type="domain" description="Rieske" evidence="8">
    <location>
        <begin position="80"/>
        <end position="173"/>
    </location>
</feature>
<evidence type="ECO:0000256" key="1">
    <source>
        <dbReference type="ARBA" id="ARBA00022714"/>
    </source>
</evidence>
<evidence type="ECO:0000256" key="3">
    <source>
        <dbReference type="ARBA" id="ARBA00023004"/>
    </source>
</evidence>
<comment type="cofactor">
    <cofactor evidence="6">
        <name>[2Fe-2S] cluster</name>
        <dbReference type="ChEBI" id="CHEBI:190135"/>
    </cofactor>
</comment>
<dbReference type="PRINTS" id="PR00162">
    <property type="entry name" value="RIESKE"/>
</dbReference>
<evidence type="ECO:0000313" key="9">
    <source>
        <dbReference type="EMBL" id="CCF84661.1"/>
    </source>
</evidence>
<keyword evidence="4" id="KW-0411">Iron-sulfur</keyword>
<dbReference type="PROSITE" id="PS51296">
    <property type="entry name" value="RIESKE"/>
    <property type="match status" value="1"/>
</dbReference>
<dbReference type="EMBL" id="CAGS01000303">
    <property type="protein sequence ID" value="CCF84661.1"/>
    <property type="molecule type" value="Genomic_DNA"/>
</dbReference>
<evidence type="ECO:0000259" key="8">
    <source>
        <dbReference type="PROSITE" id="PS51296"/>
    </source>
</evidence>
<dbReference type="RefSeq" id="WP_008478981.1">
    <property type="nucleotide sequence ID" value="NZ_CAGS01000303.1"/>
</dbReference>
<feature type="transmembrane region" description="Helical" evidence="7">
    <location>
        <begin position="12"/>
        <end position="29"/>
    </location>
</feature>
<dbReference type="GO" id="GO:0046872">
    <property type="term" value="F:metal ion binding"/>
    <property type="evidence" value="ECO:0007669"/>
    <property type="project" value="UniProtKB-KW"/>
</dbReference>
<dbReference type="GO" id="GO:0016020">
    <property type="term" value="C:membrane"/>
    <property type="evidence" value="ECO:0007669"/>
    <property type="project" value="InterPro"/>
</dbReference>
<protein>
    <submittedName>
        <fullName evidence="9">Putative Cytochrome b6-f complex iron-sulfur subunit</fullName>
        <ecNumber evidence="9">1.10.9.1</ecNumber>
    </submittedName>
</protein>
<evidence type="ECO:0000313" key="10">
    <source>
        <dbReference type="Proteomes" id="UP000004221"/>
    </source>
</evidence>
<organism evidence="9 10">
    <name type="scientific">Nitrolancea hollandica Lb</name>
    <dbReference type="NCBI Taxonomy" id="1129897"/>
    <lineage>
        <taxon>Bacteria</taxon>
        <taxon>Pseudomonadati</taxon>
        <taxon>Thermomicrobiota</taxon>
        <taxon>Thermomicrobia</taxon>
        <taxon>Sphaerobacterales</taxon>
        <taxon>Sphaerobacterineae</taxon>
        <taxon>Sphaerobacteraceae</taxon>
        <taxon>Nitrolancea</taxon>
    </lineage>
</organism>
<dbReference type="InterPro" id="IPR014349">
    <property type="entry name" value="Rieske_Fe-S_prot"/>
</dbReference>
<evidence type="ECO:0000256" key="7">
    <source>
        <dbReference type="SAM" id="Phobius"/>
    </source>
</evidence>
<dbReference type="Gene3D" id="2.102.10.10">
    <property type="entry name" value="Rieske [2Fe-2S] iron-sulphur domain"/>
    <property type="match status" value="1"/>
</dbReference>
<dbReference type="EC" id="1.10.9.1" evidence="9"/>
<name>I4EIZ9_9BACT</name>
<proteinExistence type="predicted"/>
<evidence type="ECO:0000256" key="4">
    <source>
        <dbReference type="ARBA" id="ARBA00023014"/>
    </source>
</evidence>
<accession>I4EIZ9</accession>
<keyword evidence="10" id="KW-1185">Reference proteome</keyword>
<gene>
    <name evidence="9" type="ORF">NITHO_3710002</name>
</gene>
<keyword evidence="9" id="KW-0560">Oxidoreductase</keyword>
<keyword evidence="1" id="KW-0001">2Fe-2S</keyword>
<feature type="transmembrane region" description="Helical" evidence="7">
    <location>
        <begin position="49"/>
        <end position="70"/>
    </location>
</feature>
<dbReference type="Pfam" id="PF00355">
    <property type="entry name" value="Rieske"/>
    <property type="match status" value="1"/>
</dbReference>
<dbReference type="InterPro" id="IPR005805">
    <property type="entry name" value="Rieske_Fe-S_prot_C"/>
</dbReference>
<keyword evidence="7" id="KW-1133">Transmembrane helix</keyword>